<dbReference type="Proteomes" id="UP001482620">
    <property type="component" value="Unassembled WGS sequence"/>
</dbReference>
<keyword evidence="2" id="KW-1185">Reference proteome</keyword>
<dbReference type="EMBL" id="JAHRIQ010040113">
    <property type="protein sequence ID" value="MEQ2234533.1"/>
    <property type="molecule type" value="Genomic_DNA"/>
</dbReference>
<gene>
    <name evidence="1" type="ORF">ILYODFUR_032657</name>
</gene>
<name>A0ABV0TSE7_9TELE</name>
<protein>
    <recommendedName>
        <fullName evidence="3">Secreted protein</fullName>
    </recommendedName>
</protein>
<evidence type="ECO:0000313" key="1">
    <source>
        <dbReference type="EMBL" id="MEQ2234533.1"/>
    </source>
</evidence>
<evidence type="ECO:0008006" key="3">
    <source>
        <dbReference type="Google" id="ProtNLM"/>
    </source>
</evidence>
<organism evidence="1 2">
    <name type="scientific">Ilyodon furcidens</name>
    <name type="common">goldbreast splitfin</name>
    <dbReference type="NCBI Taxonomy" id="33524"/>
    <lineage>
        <taxon>Eukaryota</taxon>
        <taxon>Metazoa</taxon>
        <taxon>Chordata</taxon>
        <taxon>Craniata</taxon>
        <taxon>Vertebrata</taxon>
        <taxon>Euteleostomi</taxon>
        <taxon>Actinopterygii</taxon>
        <taxon>Neopterygii</taxon>
        <taxon>Teleostei</taxon>
        <taxon>Neoteleostei</taxon>
        <taxon>Acanthomorphata</taxon>
        <taxon>Ovalentaria</taxon>
        <taxon>Atherinomorphae</taxon>
        <taxon>Cyprinodontiformes</taxon>
        <taxon>Goodeidae</taxon>
        <taxon>Ilyodon</taxon>
    </lineage>
</organism>
<evidence type="ECO:0000313" key="2">
    <source>
        <dbReference type="Proteomes" id="UP001482620"/>
    </source>
</evidence>
<comment type="caution">
    <text evidence="1">The sequence shown here is derived from an EMBL/GenBank/DDBJ whole genome shotgun (WGS) entry which is preliminary data.</text>
</comment>
<sequence>MMDATVYLLKFGCTLCPASFIDRPWLTTWSTKVARIPSSSSSSSYSSGSTYVSNVGLHYTKTEGLTCGPFLLKLRLLIVELFVMSCVQSRAIAFRILNNSVFPV</sequence>
<accession>A0ABV0TSE7</accession>
<reference evidence="1 2" key="1">
    <citation type="submission" date="2021-06" db="EMBL/GenBank/DDBJ databases">
        <authorList>
            <person name="Palmer J.M."/>
        </authorList>
    </citation>
    <scope>NUCLEOTIDE SEQUENCE [LARGE SCALE GENOMIC DNA]</scope>
    <source>
        <strain evidence="2">if_2019</strain>
        <tissue evidence="1">Muscle</tissue>
    </source>
</reference>
<proteinExistence type="predicted"/>